<dbReference type="SUPFAM" id="SSF53850">
    <property type="entry name" value="Periplasmic binding protein-like II"/>
    <property type="match status" value="1"/>
</dbReference>
<organism evidence="2 3">
    <name type="scientific">Acetivibrio clariflavus (strain DSM 19732 / NBRC 101661 / EBR45)</name>
    <name type="common">Clostridium clariflavum</name>
    <dbReference type="NCBI Taxonomy" id="720554"/>
    <lineage>
        <taxon>Bacteria</taxon>
        <taxon>Bacillati</taxon>
        <taxon>Bacillota</taxon>
        <taxon>Clostridia</taxon>
        <taxon>Eubacteriales</taxon>
        <taxon>Oscillospiraceae</taxon>
        <taxon>Acetivibrio</taxon>
    </lineage>
</organism>
<protein>
    <submittedName>
        <fullName evidence="2">ABC-type nitrate/sulfonate/bicarbonate transport system, periplasmic component</fullName>
    </submittedName>
</protein>
<reference evidence="2 3" key="2">
    <citation type="journal article" date="2012" name="Stand. Genomic Sci.">
        <title>Complete Genome Sequence of Clostridium clariflavum DSM 19732.</title>
        <authorList>
            <person name="Izquierdo J.A."/>
            <person name="Goodwin L."/>
            <person name="Davenport K.W."/>
            <person name="Teshima H."/>
            <person name="Bruce D."/>
            <person name="Detter C."/>
            <person name="Tapia R."/>
            <person name="Han S."/>
            <person name="Land M."/>
            <person name="Hauser L."/>
            <person name="Jeffries C.D."/>
            <person name="Han J."/>
            <person name="Pitluck S."/>
            <person name="Nolan M."/>
            <person name="Chen A."/>
            <person name="Huntemann M."/>
            <person name="Mavromatis K."/>
            <person name="Mikhailova N."/>
            <person name="Liolios K."/>
            <person name="Woyke T."/>
            <person name="Lynd L.R."/>
        </authorList>
    </citation>
    <scope>NUCLEOTIDE SEQUENCE [LARGE SCALE GENOMIC DNA]</scope>
    <source>
        <strain evidence="3">DSM 19732 / NBRC 101661 / EBR45</strain>
    </source>
</reference>
<dbReference type="OrthoDB" id="286202at2"/>
<dbReference type="eggNOG" id="COG0715">
    <property type="taxonomic scope" value="Bacteria"/>
</dbReference>
<dbReference type="KEGG" id="ccl:Clocl_2141"/>
<dbReference type="STRING" id="720554.Clocl_2141"/>
<keyword evidence="3" id="KW-1185">Reference proteome</keyword>
<evidence type="ECO:0000313" key="3">
    <source>
        <dbReference type="Proteomes" id="UP000005435"/>
    </source>
</evidence>
<sequence precursor="true">MGEKRRKAKPIVLGFISLLIVVGTSIGAHKGRTQVLTPSQMMPGIGIKVNSSSEEDENLIEIRTWTRKDCSLAPWLITDMLGYFKEEGIKLVFTGEIQANQQIPSIINGDNDVASAHPNTLLVANNGGADLVGVVRGIIDPGPEVDEKFLHMWWYVNPKKYPDVHTIKDLEKIPGKLKFSIITTNTCTDFLTNALFDKYGIPKDKIEWVTMPDIQAIQALKQGLTDVGAVHPPFYKGMDDAGMRKIADSGDTGLGSAAGVTYYYFTRSFIEKNPDAVVRFIRAIKKGQKWCNEHPEETAQWTSKAIGVPVTGNHYYAEDGKIIESEIEPWLKQLEENKVIPEGKFKPSDIITHEFEKYCD</sequence>
<dbReference type="Gene3D" id="3.40.190.10">
    <property type="entry name" value="Periplasmic binding protein-like II"/>
    <property type="match status" value="2"/>
</dbReference>
<dbReference type="Pfam" id="PF09084">
    <property type="entry name" value="NMT1"/>
    <property type="match status" value="1"/>
</dbReference>
<dbReference type="AlphaFoldDB" id="G8LX44"/>
<dbReference type="InterPro" id="IPR015168">
    <property type="entry name" value="SsuA/THI5"/>
</dbReference>
<reference evidence="3" key="1">
    <citation type="submission" date="2011-12" db="EMBL/GenBank/DDBJ databases">
        <title>Complete sequence of Clostridium clariflavum DSM 19732.</title>
        <authorList>
            <consortium name="US DOE Joint Genome Institute"/>
            <person name="Lucas S."/>
            <person name="Han J."/>
            <person name="Lapidus A."/>
            <person name="Cheng J.-F."/>
            <person name="Goodwin L."/>
            <person name="Pitluck S."/>
            <person name="Peters L."/>
            <person name="Teshima H."/>
            <person name="Detter J.C."/>
            <person name="Han C."/>
            <person name="Tapia R."/>
            <person name="Land M."/>
            <person name="Hauser L."/>
            <person name="Kyrpides N."/>
            <person name="Ivanova N."/>
            <person name="Pagani I."/>
            <person name="Kitzmiller T."/>
            <person name="Lynd L."/>
            <person name="Izquierdo J."/>
            <person name="Woyke T."/>
        </authorList>
    </citation>
    <scope>NUCLEOTIDE SEQUENCE [LARGE SCALE GENOMIC DNA]</scope>
    <source>
        <strain evidence="3">DSM 19732 / NBRC 101661 / EBR45</strain>
    </source>
</reference>
<evidence type="ECO:0000313" key="2">
    <source>
        <dbReference type="EMBL" id="AEV68735.1"/>
    </source>
</evidence>
<dbReference type="PANTHER" id="PTHR30024">
    <property type="entry name" value="ALIPHATIC SULFONATES-BINDING PROTEIN-RELATED"/>
    <property type="match status" value="1"/>
</dbReference>
<dbReference type="RefSeq" id="WP_014255314.1">
    <property type="nucleotide sequence ID" value="NC_016627.1"/>
</dbReference>
<evidence type="ECO:0000259" key="1">
    <source>
        <dbReference type="Pfam" id="PF09084"/>
    </source>
</evidence>
<dbReference type="PANTHER" id="PTHR30024:SF42">
    <property type="entry name" value="ALIPHATIC SULFONATES-BINDING PROTEIN-RELATED"/>
    <property type="match status" value="1"/>
</dbReference>
<feature type="domain" description="SsuA/THI5-like" evidence="1">
    <location>
        <begin position="73"/>
        <end position="297"/>
    </location>
</feature>
<dbReference type="EMBL" id="CP003065">
    <property type="protein sequence ID" value="AEV68735.1"/>
    <property type="molecule type" value="Genomic_DNA"/>
</dbReference>
<gene>
    <name evidence="2" type="ordered locus">Clocl_2141</name>
</gene>
<dbReference type="HOGENOM" id="CLU_028871_5_0_9"/>
<name>G8LX44_ACECE</name>
<proteinExistence type="predicted"/>
<accession>G8LX44</accession>
<dbReference type="Proteomes" id="UP000005435">
    <property type="component" value="Chromosome"/>
</dbReference>